<dbReference type="PROSITE" id="PS50303">
    <property type="entry name" value="PUM_HD"/>
    <property type="match status" value="1"/>
</dbReference>
<organism evidence="5 6">
    <name type="scientific">Entamoeba invadens IP1</name>
    <dbReference type="NCBI Taxonomy" id="370355"/>
    <lineage>
        <taxon>Eukaryota</taxon>
        <taxon>Amoebozoa</taxon>
        <taxon>Evosea</taxon>
        <taxon>Archamoebae</taxon>
        <taxon>Mastigamoebida</taxon>
        <taxon>Entamoebidae</taxon>
        <taxon>Entamoeba</taxon>
    </lineage>
</organism>
<dbReference type="InterPro" id="IPR033133">
    <property type="entry name" value="PUM-HD"/>
</dbReference>
<protein>
    <recommendedName>
        <fullName evidence="4">PUM-HD domain-containing protein</fullName>
    </recommendedName>
</protein>
<feature type="repeat" description="Pumilio" evidence="2">
    <location>
        <begin position="238"/>
        <end position="273"/>
    </location>
</feature>
<gene>
    <name evidence="5" type="ORF">EIN_430600</name>
</gene>
<dbReference type="EMBL" id="KB206168">
    <property type="protein sequence ID" value="ELP95254.1"/>
    <property type="molecule type" value="Genomic_DNA"/>
</dbReference>
<sequence length="452" mass="52058">MMGLSEEFPLFPSGRERYAPFDSPRGSPLPDERQEEIPEFINQLLDDDQPTHSSFTAPQTPNTNAEQKELVFTKRETMTPYRDNRHASTSFVPKTQRFLHVKPGDQVQQQFGTFQSYTDVGDMTKMENIDDNEFLKMCCDQFGCRCLQKKLEDDDDDAIDEIYERMLPIMNNLIADQFGNYLCQKLIEVVDDEQRLDILKCVSNNIGIISKNIHGTRSVQKMINCATTKAEIDELILSLSPHIVDLVFDGNGNHVIQECLKTFSKEQNKFIFDGILGDSFVEICEHKHGCCVVQRCIDFGNRGQLNKLVDKVISNTLEIITDPYGNYVVQYILKVDVDHVCMDVTKIILDDLIVLSTQKFSSNVIEQLVMSDEVGVKELMFDKFLQYKDVERLLQGSFSNYVIQTCLENSSREYHVKLSNWILPHIDSIKNISYYKKIQTKLLFEPKSSHFM</sequence>
<dbReference type="GO" id="GO:0005737">
    <property type="term" value="C:cytoplasm"/>
    <property type="evidence" value="ECO:0007669"/>
    <property type="project" value="TreeGrafter"/>
</dbReference>
<evidence type="ECO:0000256" key="3">
    <source>
        <dbReference type="SAM" id="MobiDB-lite"/>
    </source>
</evidence>
<dbReference type="InterPro" id="IPR016024">
    <property type="entry name" value="ARM-type_fold"/>
</dbReference>
<dbReference type="SMART" id="SM00025">
    <property type="entry name" value="Pumilio"/>
    <property type="match status" value="8"/>
</dbReference>
<dbReference type="GO" id="GO:0010608">
    <property type="term" value="P:post-transcriptional regulation of gene expression"/>
    <property type="evidence" value="ECO:0007669"/>
    <property type="project" value="TreeGrafter"/>
</dbReference>
<name>A0A0A1UGX7_ENTIV</name>
<dbReference type="OMA" id="EKICVKA"/>
<dbReference type="GO" id="GO:0003729">
    <property type="term" value="F:mRNA binding"/>
    <property type="evidence" value="ECO:0007669"/>
    <property type="project" value="TreeGrafter"/>
</dbReference>
<dbReference type="VEuPathDB" id="AmoebaDB:EIN_430600"/>
<dbReference type="RefSeq" id="XP_004262025.1">
    <property type="nucleotide sequence ID" value="XM_004261977.1"/>
</dbReference>
<dbReference type="InterPro" id="IPR001313">
    <property type="entry name" value="Pumilio_RNA-bd_rpt"/>
</dbReference>
<feature type="region of interest" description="Disordered" evidence="3">
    <location>
        <begin position="1"/>
        <end position="34"/>
    </location>
</feature>
<dbReference type="FunFam" id="1.25.10.10:FF:000237">
    <property type="entry name" value="Pumilio homolog 9"/>
    <property type="match status" value="1"/>
</dbReference>
<evidence type="ECO:0000259" key="4">
    <source>
        <dbReference type="PROSITE" id="PS50303"/>
    </source>
</evidence>
<feature type="compositionally biased region" description="Polar residues" evidence="3">
    <location>
        <begin position="51"/>
        <end position="65"/>
    </location>
</feature>
<reference evidence="5 6" key="1">
    <citation type="submission" date="2012-10" db="EMBL/GenBank/DDBJ databases">
        <authorList>
            <person name="Zafar N."/>
            <person name="Inman J."/>
            <person name="Hall N."/>
            <person name="Lorenzi H."/>
            <person name="Caler E."/>
        </authorList>
    </citation>
    <scope>NUCLEOTIDE SEQUENCE [LARGE SCALE GENOMIC DNA]</scope>
    <source>
        <strain evidence="5 6">IP1</strain>
    </source>
</reference>
<keyword evidence="1" id="KW-0677">Repeat</keyword>
<feature type="domain" description="PUM-HD" evidence="4">
    <location>
        <begin position="106"/>
        <end position="446"/>
    </location>
</feature>
<evidence type="ECO:0000256" key="1">
    <source>
        <dbReference type="ARBA" id="ARBA00022737"/>
    </source>
</evidence>
<dbReference type="InterPro" id="IPR011989">
    <property type="entry name" value="ARM-like"/>
</dbReference>
<evidence type="ECO:0000256" key="2">
    <source>
        <dbReference type="PROSITE-ProRule" id="PRU00317"/>
    </source>
</evidence>
<dbReference type="OrthoDB" id="27643at2759"/>
<dbReference type="Proteomes" id="UP000014680">
    <property type="component" value="Unassembled WGS sequence"/>
</dbReference>
<proteinExistence type="predicted"/>
<keyword evidence="6" id="KW-1185">Reference proteome</keyword>
<dbReference type="PANTHER" id="PTHR12537">
    <property type="entry name" value="RNA BINDING PROTEIN PUMILIO-RELATED"/>
    <property type="match status" value="1"/>
</dbReference>
<dbReference type="AlphaFoldDB" id="A0A0A1UGX7"/>
<accession>A0A0A1UGX7</accession>
<feature type="region of interest" description="Disordered" evidence="3">
    <location>
        <begin position="46"/>
        <end position="68"/>
    </location>
</feature>
<dbReference type="Gene3D" id="1.25.10.10">
    <property type="entry name" value="Leucine-rich Repeat Variant"/>
    <property type="match status" value="1"/>
</dbReference>
<dbReference type="PANTHER" id="PTHR12537:SF13">
    <property type="entry name" value="PUMILIO HOMOLOGY DOMAIN FAMILY MEMBER 4"/>
    <property type="match status" value="1"/>
</dbReference>
<feature type="repeat" description="Pumilio" evidence="2">
    <location>
        <begin position="274"/>
        <end position="310"/>
    </location>
</feature>
<feature type="repeat" description="Pumilio" evidence="2">
    <location>
        <begin position="165"/>
        <end position="200"/>
    </location>
</feature>
<feature type="repeat" description="Pumilio" evidence="2">
    <location>
        <begin position="311"/>
        <end position="350"/>
    </location>
</feature>
<dbReference type="Pfam" id="PF00806">
    <property type="entry name" value="PUF"/>
    <property type="match status" value="8"/>
</dbReference>
<dbReference type="KEGG" id="eiv:EIN_430600"/>
<evidence type="ECO:0000313" key="5">
    <source>
        <dbReference type="EMBL" id="ELP95254.1"/>
    </source>
</evidence>
<feature type="repeat" description="Pumilio" evidence="2">
    <location>
        <begin position="128"/>
        <end position="164"/>
    </location>
</feature>
<evidence type="ECO:0000313" key="6">
    <source>
        <dbReference type="Proteomes" id="UP000014680"/>
    </source>
</evidence>
<dbReference type="GeneID" id="14894254"/>
<dbReference type="SUPFAM" id="SSF48371">
    <property type="entry name" value="ARM repeat"/>
    <property type="match status" value="1"/>
</dbReference>
<dbReference type="PROSITE" id="PS50302">
    <property type="entry name" value="PUM"/>
    <property type="match status" value="5"/>
</dbReference>